<dbReference type="AlphaFoldDB" id="A0A6A4GC42"/>
<evidence type="ECO:0000313" key="3">
    <source>
        <dbReference type="EMBL" id="KAE9383013.1"/>
    </source>
</evidence>
<feature type="compositionally biased region" description="Basic and acidic residues" evidence="1">
    <location>
        <begin position="66"/>
        <end position="92"/>
    </location>
</feature>
<dbReference type="EMBL" id="ML770763">
    <property type="protein sequence ID" value="KAE9383013.1"/>
    <property type="molecule type" value="Genomic_DNA"/>
</dbReference>
<evidence type="ECO:0000256" key="2">
    <source>
        <dbReference type="SAM" id="SignalP"/>
    </source>
</evidence>
<feature type="signal peptide" evidence="2">
    <location>
        <begin position="1"/>
        <end position="24"/>
    </location>
</feature>
<feature type="region of interest" description="Disordered" evidence="1">
    <location>
        <begin position="28"/>
        <end position="92"/>
    </location>
</feature>
<proteinExistence type="predicted"/>
<dbReference type="Proteomes" id="UP000799118">
    <property type="component" value="Unassembled WGS sequence"/>
</dbReference>
<name>A0A6A4GC42_9AGAR</name>
<keyword evidence="2" id="KW-0732">Signal</keyword>
<keyword evidence="4" id="KW-1185">Reference proteome</keyword>
<reference evidence="3" key="1">
    <citation type="journal article" date="2019" name="Environ. Microbiol.">
        <title>Fungal ecological strategies reflected in gene transcription - a case study of two litter decomposers.</title>
        <authorList>
            <person name="Barbi F."/>
            <person name="Kohler A."/>
            <person name="Barry K."/>
            <person name="Baskaran P."/>
            <person name="Daum C."/>
            <person name="Fauchery L."/>
            <person name="Ihrmark K."/>
            <person name="Kuo A."/>
            <person name="LaButti K."/>
            <person name="Lipzen A."/>
            <person name="Morin E."/>
            <person name="Grigoriev I.V."/>
            <person name="Henrissat B."/>
            <person name="Lindahl B."/>
            <person name="Martin F."/>
        </authorList>
    </citation>
    <scope>NUCLEOTIDE SEQUENCE</scope>
    <source>
        <strain evidence="3">JB14</strain>
    </source>
</reference>
<evidence type="ECO:0000256" key="1">
    <source>
        <dbReference type="SAM" id="MobiDB-lite"/>
    </source>
</evidence>
<evidence type="ECO:0000313" key="4">
    <source>
        <dbReference type="Proteomes" id="UP000799118"/>
    </source>
</evidence>
<gene>
    <name evidence="3" type="ORF">BT96DRAFT_930060</name>
</gene>
<feature type="chain" id="PRO_5025560673" evidence="2">
    <location>
        <begin position="25"/>
        <end position="92"/>
    </location>
</feature>
<organism evidence="3 4">
    <name type="scientific">Gymnopus androsaceus JB14</name>
    <dbReference type="NCBI Taxonomy" id="1447944"/>
    <lineage>
        <taxon>Eukaryota</taxon>
        <taxon>Fungi</taxon>
        <taxon>Dikarya</taxon>
        <taxon>Basidiomycota</taxon>
        <taxon>Agaricomycotina</taxon>
        <taxon>Agaricomycetes</taxon>
        <taxon>Agaricomycetidae</taxon>
        <taxon>Agaricales</taxon>
        <taxon>Marasmiineae</taxon>
        <taxon>Omphalotaceae</taxon>
        <taxon>Gymnopus</taxon>
    </lineage>
</organism>
<protein>
    <submittedName>
        <fullName evidence="3">Uncharacterized protein</fullName>
    </submittedName>
</protein>
<accession>A0A6A4GC42</accession>
<feature type="compositionally biased region" description="Polar residues" evidence="1">
    <location>
        <begin position="35"/>
        <end position="44"/>
    </location>
</feature>
<sequence>MGITIMSLSLALYLPLIIIHPFSSHPRWTMPRPSLASQPSNLSPPHNRKRQALSSMLHPLFSSLGSRKEPDPKQRTGIEDARHQTRKDTQSR</sequence>